<evidence type="ECO:0000313" key="8">
    <source>
        <dbReference type="Proteomes" id="UP001189429"/>
    </source>
</evidence>
<keyword evidence="8" id="KW-1185">Reference proteome</keyword>
<sequence length="266" mass="30337">MELASAVVIVVTILCVALEVQYHGFQIGLDLGYRWYSMTPQERWPFAETLFLVMDYACGGALTIELLLKGIALRSDVFQDCWNFMDLIVTCCWYIEVIGETIVPIDPSMLRMGRLVRLFRLLKLAKQIQGFDSLYLMTTAIRGSAASLAWSCCLLSLFQVAVALAVNWVLTTWYLENDSYPEEDRLQVFEYWGSFSRAFLTTFEITLADFPEPCRMLSENVSEWFVVFFLTHKLTIGFAVIGVINGVFIQNVQGRHNGRFAHDQAT</sequence>
<keyword evidence="4 5" id="KW-0472">Membrane</keyword>
<organism evidence="7 8">
    <name type="scientific">Prorocentrum cordatum</name>
    <dbReference type="NCBI Taxonomy" id="2364126"/>
    <lineage>
        <taxon>Eukaryota</taxon>
        <taxon>Sar</taxon>
        <taxon>Alveolata</taxon>
        <taxon>Dinophyceae</taxon>
        <taxon>Prorocentrales</taxon>
        <taxon>Prorocentraceae</taxon>
        <taxon>Prorocentrum</taxon>
    </lineage>
</organism>
<dbReference type="Gene3D" id="1.20.120.350">
    <property type="entry name" value="Voltage-gated potassium channels. Chain C"/>
    <property type="match status" value="1"/>
</dbReference>
<evidence type="ECO:0000256" key="1">
    <source>
        <dbReference type="ARBA" id="ARBA00004141"/>
    </source>
</evidence>
<dbReference type="SUPFAM" id="SSF81324">
    <property type="entry name" value="Voltage-gated potassium channels"/>
    <property type="match status" value="1"/>
</dbReference>
<dbReference type="PANTHER" id="PTHR10037:SF62">
    <property type="entry name" value="SODIUM CHANNEL PROTEIN 60E"/>
    <property type="match status" value="1"/>
</dbReference>
<keyword evidence="2 5" id="KW-0812">Transmembrane</keyword>
<name>A0ABN9TXQ9_9DINO</name>
<feature type="transmembrane region" description="Helical" evidence="5">
    <location>
        <begin position="225"/>
        <end position="249"/>
    </location>
</feature>
<gene>
    <name evidence="7" type="ORF">PCOR1329_LOCUS42552</name>
</gene>
<proteinExistence type="predicted"/>
<dbReference type="InterPro" id="IPR043203">
    <property type="entry name" value="VGCC_Ca_Na"/>
</dbReference>
<evidence type="ECO:0000256" key="5">
    <source>
        <dbReference type="SAM" id="Phobius"/>
    </source>
</evidence>
<evidence type="ECO:0000256" key="3">
    <source>
        <dbReference type="ARBA" id="ARBA00022989"/>
    </source>
</evidence>
<evidence type="ECO:0000256" key="4">
    <source>
        <dbReference type="ARBA" id="ARBA00023136"/>
    </source>
</evidence>
<comment type="subcellular location">
    <subcellularLocation>
        <location evidence="1">Membrane</location>
        <topology evidence="1">Multi-pass membrane protein</topology>
    </subcellularLocation>
</comment>
<keyword evidence="3 5" id="KW-1133">Transmembrane helix</keyword>
<evidence type="ECO:0000256" key="2">
    <source>
        <dbReference type="ARBA" id="ARBA00022692"/>
    </source>
</evidence>
<evidence type="ECO:0000313" key="7">
    <source>
        <dbReference type="EMBL" id="CAK0850001.1"/>
    </source>
</evidence>
<evidence type="ECO:0000259" key="6">
    <source>
        <dbReference type="Pfam" id="PF00520"/>
    </source>
</evidence>
<dbReference type="Gene3D" id="1.10.287.70">
    <property type="match status" value="1"/>
</dbReference>
<feature type="domain" description="Ion transport" evidence="6">
    <location>
        <begin position="4"/>
        <end position="253"/>
    </location>
</feature>
<dbReference type="Proteomes" id="UP001189429">
    <property type="component" value="Unassembled WGS sequence"/>
</dbReference>
<dbReference type="InterPro" id="IPR005821">
    <property type="entry name" value="Ion_trans_dom"/>
</dbReference>
<reference evidence="7" key="1">
    <citation type="submission" date="2023-10" db="EMBL/GenBank/DDBJ databases">
        <authorList>
            <person name="Chen Y."/>
            <person name="Shah S."/>
            <person name="Dougan E. K."/>
            <person name="Thang M."/>
            <person name="Chan C."/>
        </authorList>
    </citation>
    <scope>NUCLEOTIDE SEQUENCE [LARGE SCALE GENOMIC DNA]</scope>
</reference>
<accession>A0ABN9TXQ9</accession>
<feature type="transmembrane region" description="Helical" evidence="5">
    <location>
        <begin position="44"/>
        <end position="68"/>
    </location>
</feature>
<dbReference type="Pfam" id="PF00520">
    <property type="entry name" value="Ion_trans"/>
    <property type="match status" value="1"/>
</dbReference>
<dbReference type="EMBL" id="CAUYUJ010015112">
    <property type="protein sequence ID" value="CAK0850001.1"/>
    <property type="molecule type" value="Genomic_DNA"/>
</dbReference>
<comment type="caution">
    <text evidence="7">The sequence shown here is derived from an EMBL/GenBank/DDBJ whole genome shotgun (WGS) entry which is preliminary data.</text>
</comment>
<dbReference type="InterPro" id="IPR027359">
    <property type="entry name" value="Volt_channel_dom_sf"/>
</dbReference>
<dbReference type="PANTHER" id="PTHR10037">
    <property type="entry name" value="VOLTAGE-GATED CATION CHANNEL CALCIUM AND SODIUM"/>
    <property type="match status" value="1"/>
</dbReference>
<protein>
    <recommendedName>
        <fullName evidence="6">Ion transport domain-containing protein</fullName>
    </recommendedName>
</protein>
<feature type="transmembrane region" description="Helical" evidence="5">
    <location>
        <begin position="147"/>
        <end position="170"/>
    </location>
</feature>